<dbReference type="FunFam" id="3.40.50.720:FF:000047">
    <property type="entry name" value="NADP-dependent L-serine/L-allo-threonine dehydrogenase"/>
    <property type="match status" value="1"/>
</dbReference>
<dbReference type="PANTHER" id="PTHR44196:SF1">
    <property type="entry name" value="DEHYDROGENASE_REDUCTASE SDR FAMILY MEMBER 7B"/>
    <property type="match status" value="1"/>
</dbReference>
<evidence type="ECO:0000313" key="5">
    <source>
        <dbReference type="Proteomes" id="UP001431131"/>
    </source>
</evidence>
<keyword evidence="2" id="KW-0560">Oxidoreductase</keyword>
<dbReference type="InterPro" id="IPR020904">
    <property type="entry name" value="Sc_DH/Rdtase_CS"/>
</dbReference>
<evidence type="ECO:0000256" key="3">
    <source>
        <dbReference type="RuleBase" id="RU000363"/>
    </source>
</evidence>
<evidence type="ECO:0000313" key="4">
    <source>
        <dbReference type="EMBL" id="MCH1624863.1"/>
    </source>
</evidence>
<organism evidence="4 5">
    <name type="scientific">Fredinandcohnia quinoae</name>
    <dbReference type="NCBI Taxonomy" id="2918902"/>
    <lineage>
        <taxon>Bacteria</taxon>
        <taxon>Bacillati</taxon>
        <taxon>Bacillota</taxon>
        <taxon>Bacilli</taxon>
        <taxon>Bacillales</taxon>
        <taxon>Bacillaceae</taxon>
        <taxon>Fredinandcohnia</taxon>
    </lineage>
</organism>
<dbReference type="GO" id="GO:0016020">
    <property type="term" value="C:membrane"/>
    <property type="evidence" value="ECO:0007669"/>
    <property type="project" value="TreeGrafter"/>
</dbReference>
<sequence>MNERLKGKNVIITGASSGIGERIAYLVAEQGATPILLARRYDQLASIAEAIKNRYNNDCFFYQVDVSDTKSVLAVFTEILDRFQTIDVLVNNAGFGVFENVVDANLDRMKSMFEVNVFGLIACTKMVLPRMIEQNSGHVINIASQAGKIATPKSSVYSATKHAVLGFTNSLRLELMETNIHVTAVNPGPIRTRFFDIADESGNYAKNVDKFMLDPDKVAWKIVKAMLTSKRELNLPGWMNAGSVFYTLFPRLVEKVGGKAFFKK</sequence>
<evidence type="ECO:0000256" key="1">
    <source>
        <dbReference type="ARBA" id="ARBA00006484"/>
    </source>
</evidence>
<comment type="similarity">
    <text evidence="1 3">Belongs to the short-chain dehydrogenases/reductases (SDR) family.</text>
</comment>
<gene>
    <name evidence="4" type="ORF">MJG50_05950</name>
</gene>
<dbReference type="Gene3D" id="3.40.50.720">
    <property type="entry name" value="NAD(P)-binding Rossmann-like Domain"/>
    <property type="match status" value="1"/>
</dbReference>
<dbReference type="PROSITE" id="PS00061">
    <property type="entry name" value="ADH_SHORT"/>
    <property type="match status" value="1"/>
</dbReference>
<proteinExistence type="inferred from homology"/>
<dbReference type="PRINTS" id="PR00080">
    <property type="entry name" value="SDRFAMILY"/>
</dbReference>
<comment type="caution">
    <text evidence="4">The sequence shown here is derived from an EMBL/GenBank/DDBJ whole genome shotgun (WGS) entry which is preliminary data.</text>
</comment>
<dbReference type="AlphaFoldDB" id="A0AAW5DWZ2"/>
<dbReference type="PIRSF" id="PIRSF000126">
    <property type="entry name" value="11-beta-HSD1"/>
    <property type="match status" value="1"/>
</dbReference>
<dbReference type="InterPro" id="IPR002347">
    <property type="entry name" value="SDR_fam"/>
</dbReference>
<dbReference type="PANTHER" id="PTHR44196">
    <property type="entry name" value="DEHYDROGENASE/REDUCTASE SDR FAMILY MEMBER 7B"/>
    <property type="match status" value="1"/>
</dbReference>
<reference evidence="4" key="1">
    <citation type="submission" date="2022-02" db="EMBL/GenBank/DDBJ databases">
        <title>Fredinandcohnia quinoae sp. nov. isolated from Chenopodium quinoa seeds.</title>
        <authorList>
            <person name="Saati-Santamaria Z."/>
            <person name="Flores-Felix J.D."/>
            <person name="Igual J.M."/>
            <person name="Velazquez E."/>
            <person name="Garcia-Fraile P."/>
            <person name="Martinez-Molina E."/>
        </authorList>
    </citation>
    <scope>NUCLEOTIDE SEQUENCE</scope>
    <source>
        <strain evidence="4">SECRCQ15</strain>
    </source>
</reference>
<accession>A0AAW5DWZ2</accession>
<dbReference type="Pfam" id="PF00106">
    <property type="entry name" value="adh_short"/>
    <property type="match status" value="1"/>
</dbReference>
<dbReference type="RefSeq" id="WP_240253615.1">
    <property type="nucleotide sequence ID" value="NZ_JAKTTI010000005.1"/>
</dbReference>
<name>A0AAW5DWZ2_9BACI</name>
<evidence type="ECO:0000256" key="2">
    <source>
        <dbReference type="ARBA" id="ARBA00023002"/>
    </source>
</evidence>
<keyword evidence="5" id="KW-1185">Reference proteome</keyword>
<dbReference type="InterPro" id="IPR036291">
    <property type="entry name" value="NAD(P)-bd_dom_sf"/>
</dbReference>
<dbReference type="GO" id="GO:0016616">
    <property type="term" value="F:oxidoreductase activity, acting on the CH-OH group of donors, NAD or NADP as acceptor"/>
    <property type="evidence" value="ECO:0007669"/>
    <property type="project" value="UniProtKB-ARBA"/>
</dbReference>
<dbReference type="SUPFAM" id="SSF51735">
    <property type="entry name" value="NAD(P)-binding Rossmann-fold domains"/>
    <property type="match status" value="1"/>
</dbReference>
<dbReference type="Proteomes" id="UP001431131">
    <property type="component" value="Unassembled WGS sequence"/>
</dbReference>
<protein>
    <submittedName>
        <fullName evidence="4">SDR family oxidoreductase</fullName>
    </submittedName>
</protein>
<dbReference type="EMBL" id="JAKTTI010000005">
    <property type="protein sequence ID" value="MCH1624863.1"/>
    <property type="molecule type" value="Genomic_DNA"/>
</dbReference>
<dbReference type="PRINTS" id="PR00081">
    <property type="entry name" value="GDHRDH"/>
</dbReference>